<proteinExistence type="predicted"/>
<sequence>MMTWDLHGSRPGVSNCTEKLGPSHRLLCNDPAQPIPAPMLPWTTDSMWAHPTGTGSMGATPQAPLVTGRVVPSPTLSVSPHTVFHLLDSNLELTWVLRDKIPGFTSRVSLSWFSTKALDLIKTPQLSVPEREFESREAKDRVGGHGWGKACCASVVILPGKSLRPLSIYLEACVPIMLRYCCDIARGELSSSFHLPERSKGKNPAYETFCEDLRLDSSTLA</sequence>
<organism evidence="1 2">
    <name type="scientific">Stephania japonica</name>
    <dbReference type="NCBI Taxonomy" id="461633"/>
    <lineage>
        <taxon>Eukaryota</taxon>
        <taxon>Viridiplantae</taxon>
        <taxon>Streptophyta</taxon>
        <taxon>Embryophyta</taxon>
        <taxon>Tracheophyta</taxon>
        <taxon>Spermatophyta</taxon>
        <taxon>Magnoliopsida</taxon>
        <taxon>Ranunculales</taxon>
        <taxon>Menispermaceae</taxon>
        <taxon>Menispermoideae</taxon>
        <taxon>Cissampelideae</taxon>
        <taxon>Stephania</taxon>
    </lineage>
</organism>
<dbReference type="Proteomes" id="UP001417504">
    <property type="component" value="Unassembled WGS sequence"/>
</dbReference>
<keyword evidence="2" id="KW-1185">Reference proteome</keyword>
<evidence type="ECO:0000313" key="1">
    <source>
        <dbReference type="EMBL" id="KAK9096191.1"/>
    </source>
</evidence>
<reference evidence="1 2" key="1">
    <citation type="submission" date="2024-01" db="EMBL/GenBank/DDBJ databases">
        <title>Genome assemblies of Stephania.</title>
        <authorList>
            <person name="Yang L."/>
        </authorList>
    </citation>
    <scope>NUCLEOTIDE SEQUENCE [LARGE SCALE GENOMIC DNA]</scope>
    <source>
        <strain evidence="1">QJT</strain>
        <tissue evidence="1">Leaf</tissue>
    </source>
</reference>
<protein>
    <submittedName>
        <fullName evidence="1">Uncharacterized protein</fullName>
    </submittedName>
</protein>
<comment type="caution">
    <text evidence="1">The sequence shown here is derived from an EMBL/GenBank/DDBJ whole genome shotgun (WGS) entry which is preliminary data.</text>
</comment>
<name>A0AAP0EMX5_9MAGN</name>
<dbReference type="AlphaFoldDB" id="A0AAP0EMX5"/>
<evidence type="ECO:0000313" key="2">
    <source>
        <dbReference type="Proteomes" id="UP001417504"/>
    </source>
</evidence>
<gene>
    <name evidence="1" type="ORF">Sjap_021688</name>
</gene>
<dbReference type="EMBL" id="JBBNAE010000009">
    <property type="protein sequence ID" value="KAK9096191.1"/>
    <property type="molecule type" value="Genomic_DNA"/>
</dbReference>
<accession>A0AAP0EMX5</accession>